<dbReference type="InterPro" id="IPR051803">
    <property type="entry name" value="TA_system_RelE-like_toxin"/>
</dbReference>
<name>A0A2A2AI59_9BURK</name>
<dbReference type="InterPro" id="IPR035093">
    <property type="entry name" value="RelE/ParE_toxin_dom_sf"/>
</dbReference>
<sequence>MKALPPVIPRAQARRDVDQALEHYLREQAMAAALGFIDALEQAYAQIARHPATGSPRYAHELDLPGLRSWPLKRYPYWVFYVARSDHVDVWRVLHERRDMPAWLHPDAPSASGFEPEN</sequence>
<dbReference type="Proteomes" id="UP000218054">
    <property type="component" value="Unassembled WGS sequence"/>
</dbReference>
<dbReference type="Pfam" id="PF05016">
    <property type="entry name" value="ParE_toxin"/>
    <property type="match status" value="1"/>
</dbReference>
<evidence type="ECO:0000313" key="4">
    <source>
        <dbReference type="Proteomes" id="UP000218054"/>
    </source>
</evidence>
<keyword evidence="2" id="KW-1277">Toxin-antitoxin system</keyword>
<accession>A0A2A2AI59</accession>
<comment type="caution">
    <text evidence="3">The sequence shown here is derived from an EMBL/GenBank/DDBJ whole genome shotgun (WGS) entry which is preliminary data.</text>
</comment>
<organism evidence="3 4">
    <name type="scientific">Vandammella animalimorsus</name>
    <dbReference type="NCBI Taxonomy" id="2029117"/>
    <lineage>
        <taxon>Bacteria</taxon>
        <taxon>Pseudomonadati</taxon>
        <taxon>Pseudomonadota</taxon>
        <taxon>Betaproteobacteria</taxon>
        <taxon>Burkholderiales</taxon>
        <taxon>Comamonadaceae</taxon>
        <taxon>Vandammella</taxon>
    </lineage>
</organism>
<evidence type="ECO:0000256" key="1">
    <source>
        <dbReference type="ARBA" id="ARBA00006226"/>
    </source>
</evidence>
<keyword evidence="4" id="KW-1185">Reference proteome</keyword>
<gene>
    <name evidence="3" type="ORF">CK625_06710</name>
</gene>
<dbReference type="Gene3D" id="3.30.2310.20">
    <property type="entry name" value="RelE-like"/>
    <property type="match status" value="1"/>
</dbReference>
<reference evidence="3 4" key="1">
    <citation type="submission" date="2017-08" db="EMBL/GenBank/DDBJ databases">
        <title>WGS of Clinical strains of the CDC Group NO-1 linked to zoonotic infections in humans.</title>
        <authorList>
            <person name="Bernier A.-M."/>
            <person name="Bernard K."/>
        </authorList>
    </citation>
    <scope>NUCLEOTIDE SEQUENCE [LARGE SCALE GENOMIC DNA]</scope>
    <source>
        <strain evidence="3 4">NML00-0135</strain>
    </source>
</reference>
<evidence type="ECO:0000256" key="2">
    <source>
        <dbReference type="ARBA" id="ARBA00022649"/>
    </source>
</evidence>
<dbReference type="AlphaFoldDB" id="A0A2A2AI59"/>
<evidence type="ECO:0000313" key="3">
    <source>
        <dbReference type="EMBL" id="PAT37299.1"/>
    </source>
</evidence>
<dbReference type="PANTHER" id="PTHR33755:SF8">
    <property type="entry name" value="TOXIN PARE2"/>
    <property type="match status" value="1"/>
</dbReference>
<protein>
    <submittedName>
        <fullName evidence="3">Plasmid stabilization protein</fullName>
    </submittedName>
</protein>
<proteinExistence type="inferred from homology"/>
<comment type="similarity">
    <text evidence="1">Belongs to the RelE toxin family.</text>
</comment>
<dbReference type="PANTHER" id="PTHR33755">
    <property type="entry name" value="TOXIN PARE1-RELATED"/>
    <property type="match status" value="1"/>
</dbReference>
<dbReference type="InterPro" id="IPR007712">
    <property type="entry name" value="RelE/ParE_toxin"/>
</dbReference>
<dbReference type="RefSeq" id="WP_095539528.1">
    <property type="nucleotide sequence ID" value="NZ_NSJB01000003.1"/>
</dbReference>
<dbReference type="EMBL" id="NSJB01000003">
    <property type="protein sequence ID" value="PAT37299.1"/>
    <property type="molecule type" value="Genomic_DNA"/>
</dbReference>